<dbReference type="PANTHER" id="PTHR43005">
    <property type="entry name" value="BLR7065 PROTEIN"/>
    <property type="match status" value="1"/>
</dbReference>
<feature type="transmembrane region" description="Helical" evidence="7">
    <location>
        <begin position="107"/>
        <end position="129"/>
    </location>
</feature>
<keyword evidence="5 7" id="KW-1133">Transmembrane helix</keyword>
<organism evidence="9 10">
    <name type="scientific">Paenibacillus phytorum</name>
    <dbReference type="NCBI Taxonomy" id="2654977"/>
    <lineage>
        <taxon>Bacteria</taxon>
        <taxon>Bacillati</taxon>
        <taxon>Bacillota</taxon>
        <taxon>Bacilli</taxon>
        <taxon>Bacillales</taxon>
        <taxon>Paenibacillaceae</taxon>
        <taxon>Paenibacillus</taxon>
    </lineage>
</organism>
<keyword evidence="3" id="KW-1003">Cell membrane</keyword>
<keyword evidence="4 7" id="KW-0812">Transmembrane</keyword>
<keyword evidence="6 7" id="KW-0472">Membrane</keyword>
<proteinExistence type="inferred from homology"/>
<evidence type="ECO:0000256" key="3">
    <source>
        <dbReference type="ARBA" id="ARBA00022475"/>
    </source>
</evidence>
<evidence type="ECO:0000259" key="8">
    <source>
        <dbReference type="PROSITE" id="PS50928"/>
    </source>
</evidence>
<evidence type="ECO:0000313" key="10">
    <source>
        <dbReference type="Proteomes" id="UP000616779"/>
    </source>
</evidence>
<feature type="transmembrane region" description="Helical" evidence="7">
    <location>
        <begin position="265"/>
        <end position="285"/>
    </location>
</feature>
<name>A0ABX1Y6W9_9BACL</name>
<dbReference type="InterPro" id="IPR000515">
    <property type="entry name" value="MetI-like"/>
</dbReference>
<dbReference type="InterPro" id="IPR035906">
    <property type="entry name" value="MetI-like_sf"/>
</dbReference>
<evidence type="ECO:0000256" key="4">
    <source>
        <dbReference type="ARBA" id="ARBA00022692"/>
    </source>
</evidence>
<dbReference type="Gene3D" id="1.10.3720.10">
    <property type="entry name" value="MetI-like"/>
    <property type="match status" value="1"/>
</dbReference>
<comment type="similarity">
    <text evidence="7">Belongs to the binding-protein-dependent transport system permease family.</text>
</comment>
<feature type="transmembrane region" description="Helical" evidence="7">
    <location>
        <begin position="76"/>
        <end position="95"/>
    </location>
</feature>
<feature type="transmembrane region" description="Helical" evidence="7">
    <location>
        <begin position="149"/>
        <end position="169"/>
    </location>
</feature>
<comment type="caution">
    <text evidence="9">The sequence shown here is derived from an EMBL/GenBank/DDBJ whole genome shotgun (WGS) entry which is preliminary data.</text>
</comment>
<dbReference type="Pfam" id="PF00528">
    <property type="entry name" value="BPD_transp_1"/>
    <property type="match status" value="1"/>
</dbReference>
<dbReference type="PANTHER" id="PTHR43005:SF1">
    <property type="entry name" value="SPERMIDINE_PUTRESCINE TRANSPORT SYSTEM PERMEASE PROTEIN"/>
    <property type="match status" value="1"/>
</dbReference>
<evidence type="ECO:0000256" key="6">
    <source>
        <dbReference type="ARBA" id="ARBA00023136"/>
    </source>
</evidence>
<evidence type="ECO:0000256" key="5">
    <source>
        <dbReference type="ARBA" id="ARBA00022989"/>
    </source>
</evidence>
<keyword evidence="10" id="KW-1185">Reference proteome</keyword>
<dbReference type="SUPFAM" id="SSF161098">
    <property type="entry name" value="MetI-like"/>
    <property type="match status" value="1"/>
</dbReference>
<accession>A0ABX1Y6W9</accession>
<gene>
    <name evidence="9" type="ORF">GC098_30900</name>
</gene>
<feature type="domain" description="ABC transmembrane type-1" evidence="8">
    <location>
        <begin position="70"/>
        <end position="284"/>
    </location>
</feature>
<reference evidence="9 10" key="1">
    <citation type="submission" date="2019-10" db="EMBL/GenBank/DDBJ databases">
        <title>Description of Paenibacillus terrestris sp. nov.</title>
        <authorList>
            <person name="Carlier A."/>
            <person name="Qi S."/>
        </authorList>
    </citation>
    <scope>NUCLEOTIDE SEQUENCE [LARGE SCALE GENOMIC DNA]</scope>
    <source>
        <strain evidence="9 10">LMG 31458</strain>
    </source>
</reference>
<dbReference type="EMBL" id="WHOA01000224">
    <property type="protein sequence ID" value="NOU75725.1"/>
    <property type="molecule type" value="Genomic_DNA"/>
</dbReference>
<sequence>MPSLRKSDLPIAVLLLLPVFLFVGVFAFFPAFYAAYLSFYRSDFLIMNNHFVGLDNYVKVLKDGEFWSSLAKTLSFTFWSVLGQFVLGLLLALVLNQKIKATTTLRVLITIPWTLSPVVIAVIFQALYVPNRTGLLNYFLMSLGIVDQPIAWLGIGTAMAMVVVANIWFGMPFSLIMQLAGLQSIPNDVYEAATVDGAGLWRKFFQITLPLLKPTILVNLIWISISTLNEFDLVFALTGGGPMNQTNLLGIDMYNTAFKAGQFEVGSTIAMLMFIINALLSLIYVKSLKTENYY</sequence>
<protein>
    <submittedName>
        <fullName evidence="9">ABC transporter permease subunit</fullName>
    </submittedName>
</protein>
<evidence type="ECO:0000256" key="2">
    <source>
        <dbReference type="ARBA" id="ARBA00022448"/>
    </source>
</evidence>
<evidence type="ECO:0000256" key="1">
    <source>
        <dbReference type="ARBA" id="ARBA00004651"/>
    </source>
</evidence>
<feature type="transmembrane region" description="Helical" evidence="7">
    <location>
        <begin position="12"/>
        <end position="36"/>
    </location>
</feature>
<keyword evidence="2 7" id="KW-0813">Transport</keyword>
<comment type="subcellular location">
    <subcellularLocation>
        <location evidence="1 7">Cell membrane</location>
        <topology evidence="1 7">Multi-pass membrane protein</topology>
    </subcellularLocation>
</comment>
<evidence type="ECO:0000256" key="7">
    <source>
        <dbReference type="RuleBase" id="RU363032"/>
    </source>
</evidence>
<dbReference type="CDD" id="cd06261">
    <property type="entry name" value="TM_PBP2"/>
    <property type="match status" value="1"/>
</dbReference>
<evidence type="ECO:0000313" key="9">
    <source>
        <dbReference type="EMBL" id="NOU75725.1"/>
    </source>
</evidence>
<dbReference type="Proteomes" id="UP000616779">
    <property type="component" value="Unassembled WGS sequence"/>
</dbReference>
<dbReference type="RefSeq" id="WP_171647642.1">
    <property type="nucleotide sequence ID" value="NZ_WHOA01000224.1"/>
</dbReference>
<dbReference type="PROSITE" id="PS50928">
    <property type="entry name" value="ABC_TM1"/>
    <property type="match status" value="1"/>
</dbReference>